<comment type="caution">
    <text evidence="1">The sequence shown here is derived from an EMBL/GenBank/DDBJ whole genome shotgun (WGS) entry which is preliminary data.</text>
</comment>
<evidence type="ECO:0000313" key="1">
    <source>
        <dbReference type="EMBL" id="KAE9003781.1"/>
    </source>
</evidence>
<accession>A0A6A3K9K2</accession>
<sequence>MMLDERNRLLRFLPLLSSNSVNKFAILLDQVVGVSTLDPTFRRYSRTSSS</sequence>
<dbReference type="Proteomes" id="UP000435112">
    <property type="component" value="Unassembled WGS sequence"/>
</dbReference>
<dbReference type="EMBL" id="QXFU01001373">
    <property type="protein sequence ID" value="KAE9003781.1"/>
    <property type="molecule type" value="Genomic_DNA"/>
</dbReference>
<proteinExistence type="predicted"/>
<name>A0A6A3K9K2_9STRA</name>
<reference evidence="1 2" key="1">
    <citation type="submission" date="2018-09" db="EMBL/GenBank/DDBJ databases">
        <title>Genomic investigation of the strawberry pathogen Phytophthora fragariae indicates pathogenicity is determined by transcriptional variation in three key races.</title>
        <authorList>
            <person name="Adams T.M."/>
            <person name="Armitage A.D."/>
            <person name="Sobczyk M.K."/>
            <person name="Bates H.J."/>
            <person name="Dunwell J.M."/>
            <person name="Nellist C.F."/>
            <person name="Harrison R.J."/>
        </authorList>
    </citation>
    <scope>NUCLEOTIDE SEQUENCE [LARGE SCALE GENOMIC DNA]</scope>
    <source>
        <strain evidence="1 2">SCRP324</strain>
    </source>
</reference>
<protein>
    <submittedName>
        <fullName evidence="1">Uncharacterized protein</fullName>
    </submittedName>
</protein>
<evidence type="ECO:0000313" key="2">
    <source>
        <dbReference type="Proteomes" id="UP000435112"/>
    </source>
</evidence>
<dbReference type="AlphaFoldDB" id="A0A6A3K9K2"/>
<gene>
    <name evidence="1" type="ORF">PR002_g17238</name>
</gene>
<organism evidence="1 2">
    <name type="scientific">Phytophthora rubi</name>
    <dbReference type="NCBI Taxonomy" id="129364"/>
    <lineage>
        <taxon>Eukaryota</taxon>
        <taxon>Sar</taxon>
        <taxon>Stramenopiles</taxon>
        <taxon>Oomycota</taxon>
        <taxon>Peronosporomycetes</taxon>
        <taxon>Peronosporales</taxon>
        <taxon>Peronosporaceae</taxon>
        <taxon>Phytophthora</taxon>
    </lineage>
</organism>